<protein>
    <submittedName>
        <fullName evidence="2">Uncharacterized protein</fullName>
    </submittedName>
</protein>
<keyword evidence="1" id="KW-0175">Coiled coil</keyword>
<keyword evidence="3" id="KW-1185">Reference proteome</keyword>
<evidence type="ECO:0000313" key="3">
    <source>
        <dbReference type="Proteomes" id="UP000215181"/>
    </source>
</evidence>
<feature type="coiled-coil region" evidence="1">
    <location>
        <begin position="143"/>
        <end position="180"/>
    </location>
</feature>
<proteinExistence type="predicted"/>
<reference evidence="2 3" key="1">
    <citation type="submission" date="2017-07" db="EMBL/GenBank/DDBJ databases">
        <title>Thauera sp. KNDSS-Mac4 genome sequence and assembly.</title>
        <authorList>
            <person name="Mayilraj S."/>
        </authorList>
    </citation>
    <scope>NUCLEOTIDE SEQUENCE [LARGE SCALE GENOMIC DNA]</scope>
    <source>
        <strain evidence="2 3">KNDSS-Mac4</strain>
    </source>
</reference>
<dbReference type="AlphaFoldDB" id="A0A235EXC3"/>
<dbReference type="Proteomes" id="UP000215181">
    <property type="component" value="Unassembled WGS sequence"/>
</dbReference>
<organism evidence="2 3">
    <name type="scientific">Thauera propionica</name>
    <dbReference type="NCBI Taxonomy" id="2019431"/>
    <lineage>
        <taxon>Bacteria</taxon>
        <taxon>Pseudomonadati</taxon>
        <taxon>Pseudomonadota</taxon>
        <taxon>Betaproteobacteria</taxon>
        <taxon>Rhodocyclales</taxon>
        <taxon>Zoogloeaceae</taxon>
        <taxon>Thauera</taxon>
    </lineage>
</organism>
<name>A0A235EXC3_9RHOO</name>
<evidence type="ECO:0000256" key="1">
    <source>
        <dbReference type="SAM" id="Coils"/>
    </source>
</evidence>
<dbReference type="OrthoDB" id="9181345at2"/>
<evidence type="ECO:0000313" key="2">
    <source>
        <dbReference type="EMBL" id="OYD53664.1"/>
    </source>
</evidence>
<accession>A0A235EXC3</accession>
<sequence length="181" mass="20707">MQDTYPGSGRIELESRGKSEVITIRINRRAKFALEILARMQGRTAAQMAETAIHMMLGYGYQDLDDWRDGQHPFSKDRSLSVINKLWSPHRGERMLRMVFQHPELLVYEEEVIWNQMARAGVFDGYLEQPISLESRPLPGVNLMELEDRVAKYLDDLDAAERAEAEKKKAKKKAAAADNNG</sequence>
<gene>
    <name evidence="2" type="ORF">CGK74_12010</name>
</gene>
<dbReference type="RefSeq" id="WP_094268709.1">
    <property type="nucleotide sequence ID" value="NZ_NOIH01000013.1"/>
</dbReference>
<dbReference type="EMBL" id="NOIH01000013">
    <property type="protein sequence ID" value="OYD53664.1"/>
    <property type="molecule type" value="Genomic_DNA"/>
</dbReference>
<comment type="caution">
    <text evidence="2">The sequence shown here is derived from an EMBL/GenBank/DDBJ whole genome shotgun (WGS) entry which is preliminary data.</text>
</comment>